<evidence type="ECO:0000313" key="7">
    <source>
        <dbReference type="Proteomes" id="UP001523565"/>
    </source>
</evidence>
<dbReference type="CDD" id="cd06170">
    <property type="entry name" value="LuxR_C_like"/>
    <property type="match status" value="1"/>
</dbReference>
<evidence type="ECO:0000313" key="6">
    <source>
        <dbReference type="EMBL" id="MCP1111268.1"/>
    </source>
</evidence>
<dbReference type="PANTHER" id="PTHR44688">
    <property type="entry name" value="DNA-BINDING TRANSCRIPTIONAL ACTIVATOR DEVR_DOSR"/>
    <property type="match status" value="1"/>
</dbReference>
<dbReference type="PANTHER" id="PTHR44688:SF16">
    <property type="entry name" value="DNA-BINDING TRANSCRIPTIONAL ACTIVATOR DEVR_DOSR"/>
    <property type="match status" value="1"/>
</dbReference>
<dbReference type="Gene3D" id="1.25.40.10">
    <property type="entry name" value="Tetratricopeptide repeat domain"/>
    <property type="match status" value="1"/>
</dbReference>
<dbReference type="RefSeq" id="WP_262070146.1">
    <property type="nucleotide sequence ID" value="NZ_JAMXOC010000027.1"/>
</dbReference>
<reference evidence="6 7" key="1">
    <citation type="journal article" date="2022" name="Genome Biol. Evol.">
        <title>Host diet, physiology and behaviors set the stage for Lachnospiraceae cladogenesis.</title>
        <authorList>
            <person name="Vera-Ponce De Leon A."/>
            <person name="Schneider M."/>
            <person name="Jahnes B.C."/>
            <person name="Sadowski V."/>
            <person name="Camuy-Velez L.A."/>
            <person name="Duan J."/>
            <person name="Sabree Z.L."/>
        </authorList>
    </citation>
    <scope>NUCLEOTIDE SEQUENCE [LARGE SCALE GENOMIC DNA]</scope>
    <source>
        <strain evidence="6 7">PAL227</strain>
    </source>
</reference>
<organism evidence="6 7">
    <name type="scientific">Ohessyouella blattaphilus</name>
    <dbReference type="NCBI Taxonomy" id="2949333"/>
    <lineage>
        <taxon>Bacteria</taxon>
        <taxon>Bacillati</taxon>
        <taxon>Bacillota</taxon>
        <taxon>Clostridia</taxon>
        <taxon>Lachnospirales</taxon>
        <taxon>Lachnospiraceae</taxon>
        <taxon>Ohessyouella</taxon>
    </lineage>
</organism>
<comment type="caution">
    <text evidence="6">The sequence shown here is derived from an EMBL/GenBank/DDBJ whole genome shotgun (WGS) entry which is preliminary data.</text>
</comment>
<dbReference type="InterPro" id="IPR027417">
    <property type="entry name" value="P-loop_NTPase"/>
</dbReference>
<evidence type="ECO:0000256" key="1">
    <source>
        <dbReference type="ARBA" id="ARBA00023015"/>
    </source>
</evidence>
<sequence>MQRNKYLPGFPLPAGFVKRSRLHELLAQSTENTVTTIIAGPGYGKTTLVSSYVQKSKAKVIWLNFSPLDNQTDFFWRSLANATMKEIPEIGEIILNREFPKSLQELSEFFTVLEDDEKVRESVGKIILVFDNFEMIKNQQVLDFLHNIQSVNQVYSSARMQKIIISNEQITNLSTHPIHLQYDSSHKYRSIRAAELAFTADEVQQLFRLYGIELKEEKLHKVMDDTAGWPLVVSAFAAAAKSQSEEYERVLQNIYDMLQANYFSNYPKFIRDMLIKLSGFQTFNLEIISRLLPPEMVSEPTEIMQLLFQNPFIEYTVSKRRLRFIKPYQRFLIAKFLTLGEEEQKETLIILGEYLFENTDMHSVIELYIKSNNYEGITRCLKMLSPYNLGLPYTKRIIRYLRRLPQGFREKNPWIKFFIGQEYFKCSCITQSEMIFNELIEKLEKDEEENASILGECYFMKAIISLRKEEFFDLQLLKKAVSLLPNGSILTNQHSFLTNENGVFFLPANERKTVAEMVTFIYQYISLFSKISNGCLAGFDYLFEAEASLAACQFERAEFCANQAVFRAALEGQHDIVMSAYNVLVNLAFYQGDIEVLCECLQNFDDYCEKNDTSQFNDLRDVFYAIYSFYLGRPEEAADWIKEADLHRHYEGKAPFAGRELFICAVAAYHQEKYPLFSLLTDELDDLIASNNIWKMKVSGNMLHALSFLRQEQPERAISAFKEAYDMIYSENLFYPVLTFGEHILPLLKLVRESTLEEIDVEWLDKLEELTREHVKKLRALRIDYGKMEQKPAFTAARLTLREKRVLKLLAQGFSRSEIALNLGISVSGVQKFLGKIYIKLGAKNGTDAVSIAHNNNII</sequence>
<dbReference type="InterPro" id="IPR036388">
    <property type="entry name" value="WH-like_DNA-bd_sf"/>
</dbReference>
<dbReference type="PROSITE" id="PS50043">
    <property type="entry name" value="HTH_LUXR_2"/>
    <property type="match status" value="1"/>
</dbReference>
<accession>A0ABT1EKS7</accession>
<dbReference type="SUPFAM" id="SSF52540">
    <property type="entry name" value="P-loop containing nucleoside triphosphate hydrolases"/>
    <property type="match status" value="1"/>
</dbReference>
<evidence type="ECO:0000256" key="4">
    <source>
        <dbReference type="SAM" id="Coils"/>
    </source>
</evidence>
<keyword evidence="2" id="KW-0238">DNA-binding</keyword>
<dbReference type="InterPro" id="IPR049945">
    <property type="entry name" value="AAA_22"/>
</dbReference>
<dbReference type="EMBL" id="JAMZFV010000027">
    <property type="protein sequence ID" value="MCP1111268.1"/>
    <property type="molecule type" value="Genomic_DNA"/>
</dbReference>
<keyword evidence="4" id="KW-0175">Coiled coil</keyword>
<dbReference type="Pfam" id="PF00196">
    <property type="entry name" value="GerE"/>
    <property type="match status" value="1"/>
</dbReference>
<dbReference type="Pfam" id="PF13401">
    <property type="entry name" value="AAA_22"/>
    <property type="match status" value="1"/>
</dbReference>
<dbReference type="Proteomes" id="UP001523565">
    <property type="component" value="Unassembled WGS sequence"/>
</dbReference>
<gene>
    <name evidence="6" type="ORF">NK118_13515</name>
</gene>
<keyword evidence="1" id="KW-0805">Transcription regulation</keyword>
<name>A0ABT1EKS7_9FIRM</name>
<dbReference type="InterPro" id="IPR011990">
    <property type="entry name" value="TPR-like_helical_dom_sf"/>
</dbReference>
<evidence type="ECO:0000259" key="5">
    <source>
        <dbReference type="PROSITE" id="PS50043"/>
    </source>
</evidence>
<proteinExistence type="predicted"/>
<evidence type="ECO:0000256" key="2">
    <source>
        <dbReference type="ARBA" id="ARBA00023125"/>
    </source>
</evidence>
<evidence type="ECO:0000256" key="3">
    <source>
        <dbReference type="ARBA" id="ARBA00023163"/>
    </source>
</evidence>
<keyword evidence="7" id="KW-1185">Reference proteome</keyword>
<keyword evidence="3" id="KW-0804">Transcription</keyword>
<feature type="coiled-coil region" evidence="4">
    <location>
        <begin position="429"/>
        <end position="456"/>
    </location>
</feature>
<dbReference type="InterPro" id="IPR016032">
    <property type="entry name" value="Sig_transdc_resp-reg_C-effctor"/>
</dbReference>
<feature type="domain" description="HTH luxR-type" evidence="5">
    <location>
        <begin position="792"/>
        <end position="857"/>
    </location>
</feature>
<dbReference type="SUPFAM" id="SSF46894">
    <property type="entry name" value="C-terminal effector domain of the bipartite response regulators"/>
    <property type="match status" value="1"/>
</dbReference>
<dbReference type="Gene3D" id="1.10.10.10">
    <property type="entry name" value="Winged helix-like DNA-binding domain superfamily/Winged helix DNA-binding domain"/>
    <property type="match status" value="1"/>
</dbReference>
<protein>
    <submittedName>
        <fullName evidence="6">LuxR C-terminal-related transcriptional regulator</fullName>
    </submittedName>
</protein>
<dbReference type="Gene3D" id="3.40.50.300">
    <property type="entry name" value="P-loop containing nucleotide triphosphate hydrolases"/>
    <property type="match status" value="1"/>
</dbReference>
<dbReference type="SMART" id="SM00421">
    <property type="entry name" value="HTH_LUXR"/>
    <property type="match status" value="1"/>
</dbReference>
<dbReference type="InterPro" id="IPR000792">
    <property type="entry name" value="Tscrpt_reg_LuxR_C"/>
</dbReference>